<protein>
    <recommendedName>
        <fullName evidence="2">CxxC-x17-CxxC domain-containing protein</fullName>
    </recommendedName>
</protein>
<dbReference type="Proteomes" id="UP000231214">
    <property type="component" value="Unassembled WGS sequence"/>
</dbReference>
<feature type="compositionally biased region" description="Basic residues" evidence="1">
    <location>
        <begin position="136"/>
        <end position="148"/>
    </location>
</feature>
<dbReference type="AlphaFoldDB" id="A0A2M6XAF9"/>
<evidence type="ECO:0000259" key="2">
    <source>
        <dbReference type="Pfam" id="PF23477"/>
    </source>
</evidence>
<proteinExistence type="predicted"/>
<evidence type="ECO:0000256" key="1">
    <source>
        <dbReference type="SAM" id="MobiDB-lite"/>
    </source>
</evidence>
<feature type="region of interest" description="Disordered" evidence="1">
    <location>
        <begin position="72"/>
        <end position="95"/>
    </location>
</feature>
<reference evidence="4" key="1">
    <citation type="submission" date="2017-09" db="EMBL/GenBank/DDBJ databases">
        <title>Depth-based differentiation of microbial function through sediment-hosted aquifers and enrichment of novel symbionts in the deep terrestrial subsurface.</title>
        <authorList>
            <person name="Probst A.J."/>
            <person name="Ladd B."/>
            <person name="Jarett J.K."/>
            <person name="Geller-Mcgrath D.E."/>
            <person name="Sieber C.M.K."/>
            <person name="Emerson J.B."/>
            <person name="Anantharaman K."/>
            <person name="Thomas B.C."/>
            <person name="Malmstrom R."/>
            <person name="Stieglmeier M."/>
            <person name="Klingl A."/>
            <person name="Woyke T."/>
            <person name="Ryan C.M."/>
            <person name="Banfield J.F."/>
        </authorList>
    </citation>
    <scope>NUCLEOTIDE SEQUENCE [LARGE SCALE GENOMIC DNA]</scope>
</reference>
<gene>
    <name evidence="3" type="ORF">COT66_02220</name>
</gene>
<feature type="region of interest" description="Disordered" evidence="1">
    <location>
        <begin position="1"/>
        <end position="31"/>
    </location>
</feature>
<name>A0A2M6XAF9_9BACT</name>
<organism evidence="3 4">
    <name type="scientific">Candidatus Shapirobacteria bacterium CG09_land_8_20_14_0_10_49_15</name>
    <dbReference type="NCBI Taxonomy" id="1974482"/>
    <lineage>
        <taxon>Bacteria</taxon>
        <taxon>Candidatus Shapironibacteriota</taxon>
    </lineage>
</organism>
<dbReference type="Pfam" id="PF23477">
    <property type="entry name" value="zf_Tbcl_2"/>
    <property type="match status" value="1"/>
</dbReference>
<feature type="region of interest" description="Disordered" evidence="1">
    <location>
        <begin position="125"/>
        <end position="148"/>
    </location>
</feature>
<comment type="caution">
    <text evidence="3">The sequence shown here is derived from an EMBL/GenBank/DDBJ whole genome shotgun (WGS) entry which is preliminary data.</text>
</comment>
<feature type="domain" description="CxxC-x17-CxxC" evidence="2">
    <location>
        <begin position="33"/>
        <end position="68"/>
    </location>
</feature>
<dbReference type="InterPro" id="IPR026363">
    <property type="entry name" value="CxxC-x17-CxxC_dom"/>
</dbReference>
<accession>A0A2M6XAF9</accession>
<sequence>MVNFRRDDRAGGRQSYSQGGFQRRSFGGRGEDRQMHRAVCSNCGRDCEVPFLPTGDKPVFCSECFEKRNRDLGPRRFEDRGSRRPNFESSNRPQNNVQLEAINTKLGKILEILTSLTASKVENLRPQPKKAVAAQKKAKAPKKAAKII</sequence>
<dbReference type="EMBL" id="PEZK01000034">
    <property type="protein sequence ID" value="PIU02043.1"/>
    <property type="molecule type" value="Genomic_DNA"/>
</dbReference>
<feature type="compositionally biased region" description="Basic and acidic residues" evidence="1">
    <location>
        <begin position="1"/>
        <end position="11"/>
    </location>
</feature>
<feature type="compositionally biased region" description="Basic and acidic residues" evidence="1">
    <location>
        <begin position="72"/>
        <end position="86"/>
    </location>
</feature>
<dbReference type="NCBIfam" id="TIGR04272">
    <property type="entry name" value="cxxc_cxxc_Mbark"/>
    <property type="match status" value="1"/>
</dbReference>
<evidence type="ECO:0000313" key="3">
    <source>
        <dbReference type="EMBL" id="PIU02043.1"/>
    </source>
</evidence>
<evidence type="ECO:0000313" key="4">
    <source>
        <dbReference type="Proteomes" id="UP000231214"/>
    </source>
</evidence>